<comment type="caution">
    <text evidence="1">The sequence shown here is derived from an EMBL/GenBank/DDBJ whole genome shotgun (WGS) entry which is preliminary data.</text>
</comment>
<gene>
    <name evidence="1" type="ORF">LCGC14_0533500</name>
</gene>
<dbReference type="EMBL" id="LAZR01000700">
    <property type="protein sequence ID" value="KKN60300.1"/>
    <property type="molecule type" value="Genomic_DNA"/>
</dbReference>
<organism evidence="1">
    <name type="scientific">marine sediment metagenome</name>
    <dbReference type="NCBI Taxonomy" id="412755"/>
    <lineage>
        <taxon>unclassified sequences</taxon>
        <taxon>metagenomes</taxon>
        <taxon>ecological metagenomes</taxon>
    </lineage>
</organism>
<evidence type="ECO:0000313" key="1">
    <source>
        <dbReference type="EMBL" id="KKN60300.1"/>
    </source>
</evidence>
<reference evidence="1" key="1">
    <citation type="journal article" date="2015" name="Nature">
        <title>Complex archaea that bridge the gap between prokaryotes and eukaryotes.</title>
        <authorList>
            <person name="Spang A."/>
            <person name="Saw J.H."/>
            <person name="Jorgensen S.L."/>
            <person name="Zaremba-Niedzwiedzka K."/>
            <person name="Martijn J."/>
            <person name="Lind A.E."/>
            <person name="van Eijk R."/>
            <person name="Schleper C."/>
            <person name="Guy L."/>
            <person name="Ettema T.J."/>
        </authorList>
    </citation>
    <scope>NUCLEOTIDE SEQUENCE</scope>
</reference>
<sequence>MMISRQRPRDTLARFESYKLKNKIDVPTGHEALRYCFRHIKRGVSCALVVSDMSSVRIIMNICEVYCKDLSIIKKKQDGFIFENNIEFRVLPKVNEHLAYIMLGNGAKVIQACEGDPKMKKYKEIMGL</sequence>
<proteinExistence type="predicted"/>
<name>A0A0F9RV35_9ZZZZ</name>
<protein>
    <submittedName>
        <fullName evidence="1">Uncharacterized protein</fullName>
    </submittedName>
</protein>
<dbReference type="AlphaFoldDB" id="A0A0F9RV35"/>
<accession>A0A0F9RV35</accession>